<protein>
    <recommendedName>
        <fullName evidence="3">Rhamnosyl transferase</fullName>
    </recommendedName>
</protein>
<accession>A0ABR8YMF4</accession>
<gene>
    <name evidence="1" type="ORF">H9638_16640</name>
</gene>
<reference evidence="1 2" key="1">
    <citation type="submission" date="2020-08" db="EMBL/GenBank/DDBJ databases">
        <title>A Genomic Blueprint of the Chicken Gut Microbiome.</title>
        <authorList>
            <person name="Gilroy R."/>
            <person name="Ravi A."/>
            <person name="Getino M."/>
            <person name="Pursley I."/>
            <person name="Horton D.L."/>
            <person name="Alikhan N.-F."/>
            <person name="Baker D."/>
            <person name="Gharbi K."/>
            <person name="Hall N."/>
            <person name="Watson M."/>
            <person name="Adriaenssens E.M."/>
            <person name="Foster-Nyarko E."/>
            <person name="Jarju S."/>
            <person name="Secka A."/>
            <person name="Antonio M."/>
            <person name="Oren A."/>
            <person name="Chaudhuri R."/>
            <person name="La Ragione R.M."/>
            <person name="Hildebrand F."/>
            <person name="Pallen M.J."/>
        </authorList>
    </citation>
    <scope>NUCLEOTIDE SEQUENCE [LARGE SCALE GENOMIC DNA]</scope>
    <source>
        <strain evidence="1 2">Sa2BUA2</strain>
    </source>
</reference>
<evidence type="ECO:0008006" key="3">
    <source>
        <dbReference type="Google" id="ProtNLM"/>
    </source>
</evidence>
<comment type="caution">
    <text evidence="1">The sequence shown here is derived from an EMBL/GenBank/DDBJ whole genome shotgun (WGS) entry which is preliminary data.</text>
</comment>
<sequence length="293" mass="33250">MVSQWVYTRFGIGIADEAWWDFRTRLFRAVTLPSILRHVREGVHWVIFTDVDIPSRSRRALDAIAGNHGDGQIIIRPLRFVCELPDALEWEVGRDGLVGVTRLDDDDAVSDDFFGALQYEHEPCIVSQPLGFEADLATRIMRPIHAPMLSLNTTFIGNANLIAEYARVGHHMVGAWADKRGIPTKEVQSESGRSFIYSRHKQSDTSFGARRKAIREDEHSVVLTASARSRFGFDEAAFEDWRQFARTAPSAPSSKTWDRTSALNEQAYRLYKDLADVRRQQRSATANIFQPVD</sequence>
<evidence type="ECO:0000313" key="1">
    <source>
        <dbReference type="EMBL" id="MBD8045435.1"/>
    </source>
</evidence>
<dbReference type="Proteomes" id="UP000652763">
    <property type="component" value="Unassembled WGS sequence"/>
</dbReference>
<dbReference type="EMBL" id="JACSQC010000011">
    <property type="protein sequence ID" value="MBD8045435.1"/>
    <property type="molecule type" value="Genomic_DNA"/>
</dbReference>
<organism evidence="1 2">
    <name type="scientific">Arthrobacter pullicola</name>
    <dbReference type="NCBI Taxonomy" id="2762224"/>
    <lineage>
        <taxon>Bacteria</taxon>
        <taxon>Bacillati</taxon>
        <taxon>Actinomycetota</taxon>
        <taxon>Actinomycetes</taxon>
        <taxon>Micrococcales</taxon>
        <taxon>Micrococcaceae</taxon>
        <taxon>Arthrobacter</taxon>
    </lineage>
</organism>
<dbReference type="RefSeq" id="WP_191749339.1">
    <property type="nucleotide sequence ID" value="NZ_JACSQC010000011.1"/>
</dbReference>
<name>A0ABR8YMF4_9MICC</name>
<dbReference type="Pfam" id="PF11316">
    <property type="entry name" value="Rhamno_transf"/>
    <property type="match status" value="1"/>
</dbReference>
<dbReference type="InterPro" id="IPR021466">
    <property type="entry name" value="Put_rhamnosyl_transferase"/>
</dbReference>
<keyword evidence="2" id="KW-1185">Reference proteome</keyword>
<evidence type="ECO:0000313" key="2">
    <source>
        <dbReference type="Proteomes" id="UP000652763"/>
    </source>
</evidence>
<proteinExistence type="predicted"/>